<accession>A0A430Q633</accession>
<evidence type="ECO:0000313" key="3">
    <source>
        <dbReference type="Proteomes" id="UP000290809"/>
    </source>
</evidence>
<reference evidence="2 3" key="1">
    <citation type="journal article" date="2019" name="PLoS Pathog.">
        <title>Genome sequence of the bovine parasite Schistosoma bovis Tanzania.</title>
        <authorList>
            <person name="Oey H."/>
            <person name="Zakrzewski M."/>
            <person name="Gobert G."/>
            <person name="Gravermann K."/>
            <person name="Stoye J."/>
            <person name="Jones M."/>
            <person name="Mcmanus D."/>
            <person name="Krause L."/>
        </authorList>
    </citation>
    <scope>NUCLEOTIDE SEQUENCE [LARGE SCALE GENOMIC DNA]</scope>
    <source>
        <strain evidence="2 3">TAN1997</strain>
    </source>
</reference>
<organism evidence="2 3">
    <name type="scientific">Schistosoma bovis</name>
    <name type="common">Blood fluke</name>
    <dbReference type="NCBI Taxonomy" id="6184"/>
    <lineage>
        <taxon>Eukaryota</taxon>
        <taxon>Metazoa</taxon>
        <taxon>Spiralia</taxon>
        <taxon>Lophotrochozoa</taxon>
        <taxon>Platyhelminthes</taxon>
        <taxon>Trematoda</taxon>
        <taxon>Digenea</taxon>
        <taxon>Strigeidida</taxon>
        <taxon>Schistosomatoidea</taxon>
        <taxon>Schistosomatidae</taxon>
        <taxon>Schistosoma</taxon>
    </lineage>
</organism>
<feature type="transmembrane region" description="Helical" evidence="1">
    <location>
        <begin position="162"/>
        <end position="182"/>
    </location>
</feature>
<dbReference type="AlphaFoldDB" id="A0A430Q633"/>
<dbReference type="Proteomes" id="UP000290809">
    <property type="component" value="Unassembled WGS sequence"/>
</dbReference>
<protein>
    <submittedName>
        <fullName evidence="2">Uncharacterized protein</fullName>
    </submittedName>
</protein>
<proteinExistence type="predicted"/>
<keyword evidence="1" id="KW-0812">Transmembrane</keyword>
<evidence type="ECO:0000313" key="2">
    <source>
        <dbReference type="EMBL" id="RTG83158.1"/>
    </source>
</evidence>
<feature type="transmembrane region" description="Helical" evidence="1">
    <location>
        <begin position="125"/>
        <end position="142"/>
    </location>
</feature>
<keyword evidence="3" id="KW-1185">Reference proteome</keyword>
<name>A0A430Q633_SCHBO</name>
<comment type="caution">
    <text evidence="2">The sequence shown here is derived from an EMBL/GenBank/DDBJ whole genome shotgun (WGS) entry which is preliminary data.</text>
</comment>
<keyword evidence="1" id="KW-0472">Membrane</keyword>
<sequence length="252" mass="29844">MSSLNLDAIYQAKRLFNDHISFIYHSNNYSDLKLNELLNRNLTLFWKTMHQCLDLNDLIQQQLILLNHSIAIATINQTSKLYTSTQLQSLYTWCNLGRSTWFTNVFTLMHHNSWQEKVSIELQKYLLPILLFMNCLSLLISITDHDLNEMSIYYRKLFPSNMAIIIMVLFIGLLWLLLIFGLNMMMTSQYFNIHISIHSHDNYCRILTYLKNILRYIPTWLISLMLCDRAIGEYRHRNHIYTMTILLSSSSS</sequence>
<dbReference type="EMBL" id="QMKO01002561">
    <property type="protein sequence ID" value="RTG83158.1"/>
    <property type="molecule type" value="Genomic_DNA"/>
</dbReference>
<evidence type="ECO:0000256" key="1">
    <source>
        <dbReference type="SAM" id="Phobius"/>
    </source>
</evidence>
<gene>
    <name evidence="2" type="ORF">DC041_0011062</name>
</gene>
<keyword evidence="1" id="KW-1133">Transmembrane helix</keyword>